<accession>A0A0A8Y517</accession>
<reference evidence="1" key="1">
    <citation type="submission" date="2014-09" db="EMBL/GenBank/DDBJ databases">
        <authorList>
            <person name="Magalhaes I.L.F."/>
            <person name="Oliveira U."/>
            <person name="Santos F.R."/>
            <person name="Vidigal T.H.D.A."/>
            <person name="Brescovit A.D."/>
            <person name="Santos A.J."/>
        </authorList>
    </citation>
    <scope>NUCLEOTIDE SEQUENCE</scope>
    <source>
        <tissue evidence="1">Shoot tissue taken approximately 20 cm above the soil surface</tissue>
    </source>
</reference>
<protein>
    <submittedName>
        <fullName evidence="1">Uncharacterized protein</fullName>
    </submittedName>
</protein>
<name>A0A0A8Y517_ARUDO</name>
<dbReference type="AlphaFoldDB" id="A0A0A8Y517"/>
<proteinExistence type="predicted"/>
<evidence type="ECO:0000313" key="1">
    <source>
        <dbReference type="EMBL" id="JAD21084.1"/>
    </source>
</evidence>
<sequence>MIYRICTDWKRLLTKMGCALEIS</sequence>
<organism evidence="1">
    <name type="scientific">Arundo donax</name>
    <name type="common">Giant reed</name>
    <name type="synonym">Donax arundinaceus</name>
    <dbReference type="NCBI Taxonomy" id="35708"/>
    <lineage>
        <taxon>Eukaryota</taxon>
        <taxon>Viridiplantae</taxon>
        <taxon>Streptophyta</taxon>
        <taxon>Embryophyta</taxon>
        <taxon>Tracheophyta</taxon>
        <taxon>Spermatophyta</taxon>
        <taxon>Magnoliopsida</taxon>
        <taxon>Liliopsida</taxon>
        <taxon>Poales</taxon>
        <taxon>Poaceae</taxon>
        <taxon>PACMAD clade</taxon>
        <taxon>Arundinoideae</taxon>
        <taxon>Arundineae</taxon>
        <taxon>Arundo</taxon>
    </lineage>
</organism>
<reference evidence="1" key="2">
    <citation type="journal article" date="2015" name="Data Brief">
        <title>Shoot transcriptome of the giant reed, Arundo donax.</title>
        <authorList>
            <person name="Barrero R.A."/>
            <person name="Guerrero F.D."/>
            <person name="Moolhuijzen P."/>
            <person name="Goolsby J.A."/>
            <person name="Tidwell J."/>
            <person name="Bellgard S.E."/>
            <person name="Bellgard M.I."/>
        </authorList>
    </citation>
    <scope>NUCLEOTIDE SEQUENCE</scope>
    <source>
        <tissue evidence="1">Shoot tissue taken approximately 20 cm above the soil surface</tissue>
    </source>
</reference>
<dbReference type="EMBL" id="GBRH01276811">
    <property type="protein sequence ID" value="JAD21084.1"/>
    <property type="molecule type" value="Transcribed_RNA"/>
</dbReference>